<dbReference type="AlphaFoldDB" id="W4G814"/>
<dbReference type="GO" id="GO:0003676">
    <property type="term" value="F:nucleic acid binding"/>
    <property type="evidence" value="ECO:0007669"/>
    <property type="project" value="InterPro"/>
</dbReference>
<dbReference type="VEuPathDB" id="FungiDB:H257_09827"/>
<dbReference type="PANTHER" id="PTHR47169">
    <property type="entry name" value="OS01G0541250 PROTEIN"/>
    <property type="match status" value="1"/>
</dbReference>
<sequence length="193" mass="21958">MWDVVHVNENWFNVDNDGRKVYLVRNEVVKRRACKSKRFIPKVMFLADVERPRDDVDFDGKIGMWPYVSQVTASRTSRNRPAGTMVTTSSRFTLLRTATSVTCDEDVTVTWFLKVGLLKDVMLCPKCDGAMTMSVPTKSWRCRRSSCGDVQRSIKADSLFAKSKLPTTNAACLMFDWASRKCLTGHLASQCLW</sequence>
<reference evidence="1" key="1">
    <citation type="submission" date="2013-12" db="EMBL/GenBank/DDBJ databases">
        <title>The Genome Sequence of Aphanomyces astaci APO3.</title>
        <authorList>
            <consortium name="The Broad Institute Genomics Platform"/>
            <person name="Russ C."/>
            <person name="Tyler B."/>
            <person name="van West P."/>
            <person name="Dieguez-Uribeondo J."/>
            <person name="Young S.K."/>
            <person name="Zeng Q."/>
            <person name="Gargeya S."/>
            <person name="Fitzgerald M."/>
            <person name="Abouelleil A."/>
            <person name="Alvarado L."/>
            <person name="Chapman S.B."/>
            <person name="Gainer-Dewar J."/>
            <person name="Goldberg J."/>
            <person name="Griggs A."/>
            <person name="Gujja S."/>
            <person name="Hansen M."/>
            <person name="Howarth C."/>
            <person name="Imamovic A."/>
            <person name="Ireland A."/>
            <person name="Larimer J."/>
            <person name="McCowan C."/>
            <person name="Murphy C."/>
            <person name="Pearson M."/>
            <person name="Poon T.W."/>
            <person name="Priest M."/>
            <person name="Roberts A."/>
            <person name="Saif S."/>
            <person name="Shea T."/>
            <person name="Sykes S."/>
            <person name="Wortman J."/>
            <person name="Nusbaum C."/>
            <person name="Birren B."/>
        </authorList>
    </citation>
    <scope>NUCLEOTIDE SEQUENCE [LARGE SCALE GENOMIC DNA]</scope>
    <source>
        <strain evidence="1">APO3</strain>
    </source>
</reference>
<accession>W4G814</accession>
<dbReference type="GeneID" id="20811823"/>
<dbReference type="InterPro" id="IPR036397">
    <property type="entry name" value="RNaseH_sf"/>
</dbReference>
<organism evidence="1">
    <name type="scientific">Aphanomyces astaci</name>
    <name type="common">Crayfish plague agent</name>
    <dbReference type="NCBI Taxonomy" id="112090"/>
    <lineage>
        <taxon>Eukaryota</taxon>
        <taxon>Sar</taxon>
        <taxon>Stramenopiles</taxon>
        <taxon>Oomycota</taxon>
        <taxon>Saprolegniomycetes</taxon>
        <taxon>Saprolegniales</taxon>
        <taxon>Verrucalvaceae</taxon>
        <taxon>Aphanomyces</taxon>
    </lineage>
</organism>
<protein>
    <submittedName>
        <fullName evidence="1">Uncharacterized protein</fullName>
    </submittedName>
</protein>
<proteinExistence type="predicted"/>
<dbReference type="EMBL" id="KI913138">
    <property type="protein sequence ID" value="ETV75852.1"/>
    <property type="molecule type" value="Genomic_DNA"/>
</dbReference>
<gene>
    <name evidence="1" type="ORF">H257_09827</name>
</gene>
<dbReference type="RefSeq" id="XP_009834494.1">
    <property type="nucleotide sequence ID" value="XM_009836192.1"/>
</dbReference>
<evidence type="ECO:0000313" key="1">
    <source>
        <dbReference type="EMBL" id="ETV75852.1"/>
    </source>
</evidence>
<name>W4G814_APHAT</name>
<dbReference type="Gene3D" id="3.30.420.10">
    <property type="entry name" value="Ribonuclease H-like superfamily/Ribonuclease H"/>
    <property type="match status" value="1"/>
</dbReference>